<evidence type="ECO:0008006" key="3">
    <source>
        <dbReference type="Google" id="ProtNLM"/>
    </source>
</evidence>
<dbReference type="KEGG" id="mae:Maeo_0486"/>
<reference evidence="1" key="1">
    <citation type="submission" date="2007-06" db="EMBL/GenBank/DDBJ databases">
        <title>Complete sequence of Methanococcus aeolicus Nankai-3.</title>
        <authorList>
            <consortium name="US DOE Joint Genome Institute"/>
            <person name="Copeland A."/>
            <person name="Lucas S."/>
            <person name="Lapidus A."/>
            <person name="Barry K."/>
            <person name="Glavina del Rio T."/>
            <person name="Dalin E."/>
            <person name="Tice H."/>
            <person name="Pitluck S."/>
            <person name="Chain P."/>
            <person name="Malfatti S."/>
            <person name="Shin M."/>
            <person name="Vergez L."/>
            <person name="Schmutz J."/>
            <person name="Larimer F."/>
            <person name="Land M."/>
            <person name="Hauser L."/>
            <person name="Kyrpides N."/>
            <person name="Lykidis A."/>
            <person name="Sieprawska-Lupa M."/>
            <person name="Whitman W.B."/>
            <person name="Richardson P."/>
        </authorList>
    </citation>
    <scope>NUCLEOTIDE SEQUENCE [LARGE SCALE GENOMIC DNA]</scope>
    <source>
        <strain evidence="1">Nankai-3</strain>
    </source>
</reference>
<accession>A6UUA0</accession>
<dbReference type="AlphaFoldDB" id="A6UUA0"/>
<dbReference type="EMBL" id="CP000743">
    <property type="protein sequence ID" value="ABR56072.1"/>
    <property type="molecule type" value="Genomic_DNA"/>
</dbReference>
<dbReference type="eggNOG" id="arCOG08261">
    <property type="taxonomic scope" value="Archaea"/>
</dbReference>
<evidence type="ECO:0000313" key="2">
    <source>
        <dbReference type="Proteomes" id="UP000001106"/>
    </source>
</evidence>
<dbReference type="Proteomes" id="UP000001106">
    <property type="component" value="Chromosome"/>
</dbReference>
<evidence type="ECO:0000313" key="1">
    <source>
        <dbReference type="EMBL" id="ABR56072.1"/>
    </source>
</evidence>
<protein>
    <recommendedName>
        <fullName evidence="3">DUF5320 domain-containing protein</fullName>
    </recommendedName>
</protein>
<dbReference type="OrthoDB" id="66053at2157"/>
<sequence length="113" mass="12496">MFGFGRKLGFGRMGRCGGMGRGFRHQAQDNTVTTTVANTEMPLNEKYEYVGACRCGSGAHAYYKAINTGEILHASAVAYGENTTPKDTESKNTVISDRLKRLEEEIKKLKEDL</sequence>
<dbReference type="GeneID" id="25393351"/>
<dbReference type="RefSeq" id="WP_011973204.1">
    <property type="nucleotide sequence ID" value="NC_009635.1"/>
</dbReference>
<dbReference type="STRING" id="419665.Maeo_0486"/>
<dbReference type="HOGENOM" id="CLU_181980_0_0_2"/>
<proteinExistence type="predicted"/>
<gene>
    <name evidence="1" type="ordered locus">Maeo_0486</name>
</gene>
<name>A6UUA0_META3</name>
<keyword evidence="2" id="KW-1185">Reference proteome</keyword>
<organism evidence="1 2">
    <name type="scientific">Methanococcus aeolicus (strain ATCC BAA-1280 / DSM 17508 / OCM 812 / Nankai-3)</name>
    <dbReference type="NCBI Taxonomy" id="419665"/>
    <lineage>
        <taxon>Archaea</taxon>
        <taxon>Methanobacteriati</taxon>
        <taxon>Methanobacteriota</taxon>
        <taxon>Methanomada group</taxon>
        <taxon>Methanococci</taxon>
        <taxon>Methanococcales</taxon>
        <taxon>Methanococcaceae</taxon>
        <taxon>Methanococcus</taxon>
    </lineage>
</organism>